<organism evidence="1 2">
    <name type="scientific">Punica granatum</name>
    <name type="common">Pomegranate</name>
    <dbReference type="NCBI Taxonomy" id="22663"/>
    <lineage>
        <taxon>Eukaryota</taxon>
        <taxon>Viridiplantae</taxon>
        <taxon>Streptophyta</taxon>
        <taxon>Embryophyta</taxon>
        <taxon>Tracheophyta</taxon>
        <taxon>Spermatophyta</taxon>
        <taxon>Magnoliopsida</taxon>
        <taxon>eudicotyledons</taxon>
        <taxon>Gunneridae</taxon>
        <taxon>Pentapetalae</taxon>
        <taxon>rosids</taxon>
        <taxon>malvids</taxon>
        <taxon>Myrtales</taxon>
        <taxon>Lythraceae</taxon>
        <taxon>Punica</taxon>
    </lineage>
</organism>
<gene>
    <name evidence="1" type="ORF">CRG98_014120</name>
</gene>
<dbReference type="AlphaFoldDB" id="A0A2I0KA91"/>
<dbReference type="EMBL" id="PGOL01000750">
    <property type="protein sequence ID" value="PKI65462.1"/>
    <property type="molecule type" value="Genomic_DNA"/>
</dbReference>
<keyword evidence="2" id="KW-1185">Reference proteome</keyword>
<evidence type="ECO:0000313" key="2">
    <source>
        <dbReference type="Proteomes" id="UP000233551"/>
    </source>
</evidence>
<protein>
    <submittedName>
        <fullName evidence="1">Uncharacterized protein</fullName>
    </submittedName>
</protein>
<dbReference type="Proteomes" id="UP000233551">
    <property type="component" value="Unassembled WGS sequence"/>
</dbReference>
<comment type="caution">
    <text evidence="1">The sequence shown here is derived from an EMBL/GenBank/DDBJ whole genome shotgun (WGS) entry which is preliminary data.</text>
</comment>
<proteinExistence type="predicted"/>
<reference evidence="1 2" key="1">
    <citation type="submission" date="2017-11" db="EMBL/GenBank/DDBJ databases">
        <title>De-novo sequencing of pomegranate (Punica granatum L.) genome.</title>
        <authorList>
            <person name="Akparov Z."/>
            <person name="Amiraslanov A."/>
            <person name="Hajiyeva S."/>
            <person name="Abbasov M."/>
            <person name="Kaur K."/>
            <person name="Hamwieh A."/>
            <person name="Solovyev V."/>
            <person name="Salamov A."/>
            <person name="Braich B."/>
            <person name="Kosarev P."/>
            <person name="Mahmoud A."/>
            <person name="Hajiyev E."/>
            <person name="Babayeva S."/>
            <person name="Izzatullayeva V."/>
            <person name="Mammadov A."/>
            <person name="Mammadov A."/>
            <person name="Sharifova S."/>
            <person name="Ojaghi J."/>
            <person name="Eynullazada K."/>
            <person name="Bayramov B."/>
            <person name="Abdulazimova A."/>
            <person name="Shahmuradov I."/>
        </authorList>
    </citation>
    <scope>NUCLEOTIDE SEQUENCE [LARGE SCALE GENOMIC DNA]</scope>
    <source>
        <strain evidence="2">cv. AG2017</strain>
        <tissue evidence="1">Leaf</tissue>
    </source>
</reference>
<evidence type="ECO:0000313" key="1">
    <source>
        <dbReference type="EMBL" id="PKI65462.1"/>
    </source>
</evidence>
<name>A0A2I0KA91_PUNGR</name>
<accession>A0A2I0KA91</accession>
<sequence length="95" mass="10364">MTGESCQLLRVDHLRSSPSLYGKANRGPWVDFPSMAKLTPTNNGVPRHISSVSCACPFARTRAFQRVVRAPPLRAHASTLNAPCARPSACSHDDY</sequence>